<dbReference type="OrthoDB" id="3429550at2"/>
<comment type="caution">
    <text evidence="1">The sequence shown here is derived from an EMBL/GenBank/DDBJ whole genome shotgun (WGS) entry which is preliminary data.</text>
</comment>
<dbReference type="EMBL" id="QEIN01000011">
    <property type="protein sequence ID" value="RCV62065.1"/>
    <property type="molecule type" value="Genomic_DNA"/>
</dbReference>
<evidence type="ECO:0000313" key="2">
    <source>
        <dbReference type="Proteomes" id="UP000253318"/>
    </source>
</evidence>
<accession>A0A368TAP1</accession>
<name>A0A368TAP1_9ACTN</name>
<sequence length="125" mass="13678">MSHPRLNNPRAFRVKLAEAARVRRPPRHAFRADRAIAALWNELATAAASRPMYQAGSADVAVISVRRGINVWCRDGKFIWSDVLGGGLVTHPACDPAGAAALLRPFPRRRVSQRGRHHAANLSVA</sequence>
<dbReference type="AlphaFoldDB" id="A0A368TAP1"/>
<dbReference type="RefSeq" id="WP_114398768.1">
    <property type="nucleotide sequence ID" value="NZ_QEIM01000089.1"/>
</dbReference>
<evidence type="ECO:0000313" key="1">
    <source>
        <dbReference type="EMBL" id="RCV62065.1"/>
    </source>
</evidence>
<reference evidence="1 2" key="1">
    <citation type="submission" date="2018-04" db="EMBL/GenBank/DDBJ databases">
        <title>Novel actinobacteria from marine sediment.</title>
        <authorList>
            <person name="Ng Z.Y."/>
            <person name="Tan G.Y.A."/>
        </authorList>
    </citation>
    <scope>NUCLEOTIDE SEQUENCE [LARGE SCALE GENOMIC DNA]</scope>
    <source>
        <strain evidence="1 2">TPS81</strain>
    </source>
</reference>
<organism evidence="1 2">
    <name type="scientific">Marinitenerispora sediminis</name>
    <dbReference type="NCBI Taxonomy" id="1931232"/>
    <lineage>
        <taxon>Bacteria</taxon>
        <taxon>Bacillati</taxon>
        <taxon>Actinomycetota</taxon>
        <taxon>Actinomycetes</taxon>
        <taxon>Streptosporangiales</taxon>
        <taxon>Nocardiopsidaceae</taxon>
        <taxon>Marinitenerispora</taxon>
    </lineage>
</organism>
<protein>
    <submittedName>
        <fullName evidence="1">Uncharacterized protein</fullName>
    </submittedName>
</protein>
<keyword evidence="2" id="KW-1185">Reference proteome</keyword>
<proteinExistence type="predicted"/>
<dbReference type="Proteomes" id="UP000253318">
    <property type="component" value="Unassembled WGS sequence"/>
</dbReference>
<gene>
    <name evidence="1" type="ORF">DEF24_02530</name>
</gene>